<gene>
    <name evidence="3" type="ORF">SLS56_009956</name>
</gene>
<feature type="domain" description="Bacteriophage T5 Orf172 DNA-binding" evidence="2">
    <location>
        <begin position="232"/>
        <end position="330"/>
    </location>
</feature>
<evidence type="ECO:0000313" key="3">
    <source>
        <dbReference type="EMBL" id="KAL1619755.1"/>
    </source>
</evidence>
<dbReference type="EMBL" id="JAJVDC020000181">
    <property type="protein sequence ID" value="KAL1619755.1"/>
    <property type="molecule type" value="Genomic_DNA"/>
</dbReference>
<sequence>MESEAPWVDFITVQSSLSRATFHCIGYTSKNIRCRRSIGLPARHEVRMTLEPWGNDIPPATDLERVLEKLLCHSHRSLKNAYRRRWTDESAANCRRISTPPGRSQLAVPQIDRSRAGSAPPDVDASMLDASMYGVSSAKDGMTAFQKSFAGLTVSGTPDEDNAYEQDEDEENDNASEWSDTESVVTKVANYEVLEPKSPPPRMLSQSHIRSLESDLVKILDQPQSYKHVKNVYIFSTTELPGLVKVGISEGVSLRQKQIMGECGLKELKNLHTSRLLDRAKLVESLTHKVLKAWGFHVQVQCGHKKATQRHQEWFKCDEQVIIQIINIWEEVQKHYQPRHPDQWLSSRLKVFEKGDGPRAQGETLEDMIKRHQTFWASE</sequence>
<comment type="caution">
    <text evidence="3">The sequence shown here is derived from an EMBL/GenBank/DDBJ whole genome shotgun (WGS) entry which is preliminary data.</text>
</comment>
<proteinExistence type="predicted"/>
<dbReference type="Proteomes" id="UP001521116">
    <property type="component" value="Unassembled WGS sequence"/>
</dbReference>
<evidence type="ECO:0000256" key="1">
    <source>
        <dbReference type="SAM" id="MobiDB-lite"/>
    </source>
</evidence>
<organism evidence="3 4">
    <name type="scientific">Neofusicoccum ribis</name>
    <dbReference type="NCBI Taxonomy" id="45134"/>
    <lineage>
        <taxon>Eukaryota</taxon>
        <taxon>Fungi</taxon>
        <taxon>Dikarya</taxon>
        <taxon>Ascomycota</taxon>
        <taxon>Pezizomycotina</taxon>
        <taxon>Dothideomycetes</taxon>
        <taxon>Dothideomycetes incertae sedis</taxon>
        <taxon>Botryosphaeriales</taxon>
        <taxon>Botryosphaeriaceae</taxon>
        <taxon>Neofusicoccum</taxon>
    </lineage>
</organism>
<dbReference type="InterPro" id="IPR018306">
    <property type="entry name" value="Phage_T5_Orf172_DNA-bd"/>
</dbReference>
<name>A0ABR3SGP5_9PEZI</name>
<reference evidence="3 4" key="1">
    <citation type="submission" date="2024-02" db="EMBL/GenBank/DDBJ databases">
        <title>De novo assembly and annotation of 12 fungi associated with fruit tree decline syndrome in Ontario, Canada.</title>
        <authorList>
            <person name="Sulman M."/>
            <person name="Ellouze W."/>
            <person name="Ilyukhin E."/>
        </authorList>
    </citation>
    <scope>NUCLEOTIDE SEQUENCE [LARGE SCALE GENOMIC DNA]</scope>
    <source>
        <strain evidence="3 4">M1-105</strain>
    </source>
</reference>
<evidence type="ECO:0000313" key="4">
    <source>
        <dbReference type="Proteomes" id="UP001521116"/>
    </source>
</evidence>
<keyword evidence="4" id="KW-1185">Reference proteome</keyword>
<dbReference type="Pfam" id="PF10544">
    <property type="entry name" value="T5orf172"/>
    <property type="match status" value="1"/>
</dbReference>
<protein>
    <recommendedName>
        <fullName evidence="2">Bacteriophage T5 Orf172 DNA-binding domain-containing protein</fullName>
    </recommendedName>
</protein>
<feature type="region of interest" description="Disordered" evidence="1">
    <location>
        <begin position="153"/>
        <end position="181"/>
    </location>
</feature>
<accession>A0ABR3SGP5</accession>
<feature type="compositionally biased region" description="Acidic residues" evidence="1">
    <location>
        <begin position="158"/>
        <end position="174"/>
    </location>
</feature>
<evidence type="ECO:0000259" key="2">
    <source>
        <dbReference type="Pfam" id="PF10544"/>
    </source>
</evidence>